<keyword evidence="4" id="KW-1185">Reference proteome</keyword>
<comment type="caution">
    <text evidence="3">The sequence shown here is derived from an EMBL/GenBank/DDBJ whole genome shotgun (WGS) entry which is preliminary data.</text>
</comment>
<gene>
    <name evidence="3" type="ORF">SPAR_18393</name>
</gene>
<dbReference type="EMBL" id="ASQP01000255">
    <property type="protein sequence ID" value="OMI37983.1"/>
    <property type="molecule type" value="Genomic_DNA"/>
</dbReference>
<protein>
    <recommendedName>
        <fullName evidence="5">Cytochrome P450</fullName>
    </recommendedName>
</protein>
<feature type="compositionally biased region" description="Polar residues" evidence="2">
    <location>
        <begin position="426"/>
        <end position="459"/>
    </location>
</feature>
<dbReference type="GeneID" id="96748929"/>
<comment type="similarity">
    <text evidence="1">Belongs to the cytochrome P450 family.</text>
</comment>
<dbReference type="Gene3D" id="1.10.630.10">
    <property type="entry name" value="Cytochrome P450"/>
    <property type="match status" value="1"/>
</dbReference>
<dbReference type="PROSITE" id="PS00086">
    <property type="entry name" value="CYTOCHROME_P450"/>
    <property type="match status" value="1"/>
</dbReference>
<dbReference type="InterPro" id="IPR036396">
    <property type="entry name" value="Cyt_P450_sf"/>
</dbReference>
<dbReference type="SUPFAM" id="SSF48264">
    <property type="entry name" value="Cytochrome P450"/>
    <property type="match status" value="1"/>
</dbReference>
<dbReference type="PANTHER" id="PTHR46696:SF1">
    <property type="entry name" value="CYTOCHROME P450 YJIB-RELATED"/>
    <property type="match status" value="1"/>
</dbReference>
<dbReference type="STRING" id="67365.GCA_001704635_03721"/>
<evidence type="ECO:0008006" key="5">
    <source>
        <dbReference type="Google" id="ProtNLM"/>
    </source>
</evidence>
<proteinExistence type="inferred from homology"/>
<reference evidence="3 4" key="1">
    <citation type="submission" date="2013-05" db="EMBL/GenBank/DDBJ databases">
        <title>Genome sequence of Streptomyces sparsogenes DSM 40356.</title>
        <authorList>
            <person name="Coyne S."/>
            <person name="Seebeck F.P."/>
        </authorList>
    </citation>
    <scope>NUCLEOTIDE SEQUENCE [LARGE SCALE GENOMIC DNA]</scope>
    <source>
        <strain evidence="3 4">DSM 40356</strain>
    </source>
</reference>
<name>A0A1R1SI82_9ACTN</name>
<dbReference type="InterPro" id="IPR017972">
    <property type="entry name" value="Cyt_P450_CS"/>
</dbReference>
<evidence type="ECO:0000313" key="4">
    <source>
        <dbReference type="Proteomes" id="UP000186168"/>
    </source>
</evidence>
<evidence type="ECO:0000256" key="1">
    <source>
        <dbReference type="ARBA" id="ARBA00010617"/>
    </source>
</evidence>
<dbReference type="InterPro" id="IPR002397">
    <property type="entry name" value="Cyt_P450_B"/>
</dbReference>
<dbReference type="GO" id="GO:0020037">
    <property type="term" value="F:heme binding"/>
    <property type="evidence" value="ECO:0007669"/>
    <property type="project" value="InterPro"/>
</dbReference>
<accession>A0A1R1SI82</accession>
<dbReference type="PANTHER" id="PTHR46696">
    <property type="entry name" value="P450, PUTATIVE (EUROFUNG)-RELATED"/>
    <property type="match status" value="1"/>
</dbReference>
<organism evidence="3 4">
    <name type="scientific">Streptomyces sparsogenes DSM 40356</name>
    <dbReference type="NCBI Taxonomy" id="1331668"/>
    <lineage>
        <taxon>Bacteria</taxon>
        <taxon>Bacillati</taxon>
        <taxon>Actinomycetota</taxon>
        <taxon>Actinomycetes</taxon>
        <taxon>Kitasatosporales</taxon>
        <taxon>Streptomycetaceae</taxon>
        <taxon>Streptomyces</taxon>
    </lineage>
</organism>
<feature type="region of interest" description="Disordered" evidence="2">
    <location>
        <begin position="426"/>
        <end position="469"/>
    </location>
</feature>
<dbReference type="PRINTS" id="PR00359">
    <property type="entry name" value="BP450"/>
</dbReference>
<dbReference type="Proteomes" id="UP000186168">
    <property type="component" value="Unassembled WGS sequence"/>
</dbReference>
<dbReference type="CDD" id="cd20623">
    <property type="entry name" value="CYP_unk"/>
    <property type="match status" value="1"/>
</dbReference>
<dbReference type="GO" id="GO:0005506">
    <property type="term" value="F:iron ion binding"/>
    <property type="evidence" value="ECO:0007669"/>
    <property type="project" value="InterPro"/>
</dbReference>
<evidence type="ECO:0000256" key="2">
    <source>
        <dbReference type="SAM" id="MobiDB-lite"/>
    </source>
</evidence>
<sequence>MPISTPDSGPTPPPGCPAHSAGGPAPVGPESLYGPEFAANPSAVYARLRAYGPVAPVEISPGVHASLVTSYATALEIMRNTETFPRDPRRWEALNDGTVPMDSPVVPMMMYRPNPMYTDGEEHERYRGAVSDTLNRLNPHALRTYVEESADLLIDLFGPEGQAELLSEYCARLPLLVFNQLFGCPPELSEKLVKGMASLLDASEDAVEANAVLVETLLALITLKRTEPGADITSWLLAHPARLNDEEMISQLILLTGAGVEPVKNLICNALRLLLSDDRFGGDLSGGTMPVDEALDEALWTDPPIANYATHFPVRDVTIGGHRVAKGSPVLISMAAANNDPQLVSDRRGNRAHLAFGAGPHACPAKDPARIIASTAVEKLLDRVPDIELTVDPGQLQWRPGPFHRALAALPVRFPPVAAKYDATGVTATDQNPGGSAWNSSRDPSTSALSSSTPKGATSTEKERGSANAVQRPWWNSLIAWWRGR</sequence>
<feature type="region of interest" description="Disordered" evidence="2">
    <location>
        <begin position="1"/>
        <end position="28"/>
    </location>
</feature>
<dbReference type="GO" id="GO:0004497">
    <property type="term" value="F:monooxygenase activity"/>
    <property type="evidence" value="ECO:0007669"/>
    <property type="project" value="InterPro"/>
</dbReference>
<dbReference type="GO" id="GO:0016705">
    <property type="term" value="F:oxidoreductase activity, acting on paired donors, with incorporation or reduction of molecular oxygen"/>
    <property type="evidence" value="ECO:0007669"/>
    <property type="project" value="InterPro"/>
</dbReference>
<dbReference type="RefSeq" id="WP_245737868.1">
    <property type="nucleotide sequence ID" value="NZ_ASQP01000255.1"/>
</dbReference>
<evidence type="ECO:0000313" key="3">
    <source>
        <dbReference type="EMBL" id="OMI37983.1"/>
    </source>
</evidence>
<dbReference type="AlphaFoldDB" id="A0A1R1SI82"/>